<keyword evidence="3 6" id="KW-0812">Transmembrane</keyword>
<feature type="transmembrane region" description="Helical" evidence="6">
    <location>
        <begin position="80"/>
        <end position="98"/>
    </location>
</feature>
<feature type="transmembrane region" description="Helical" evidence="6">
    <location>
        <begin position="104"/>
        <end position="125"/>
    </location>
</feature>
<dbReference type="Gene3D" id="1.20.1250.20">
    <property type="entry name" value="MFS general substrate transporter like domains"/>
    <property type="match status" value="1"/>
</dbReference>
<feature type="transmembrane region" description="Helical" evidence="6">
    <location>
        <begin position="169"/>
        <end position="191"/>
    </location>
</feature>
<evidence type="ECO:0000256" key="5">
    <source>
        <dbReference type="ARBA" id="ARBA00023136"/>
    </source>
</evidence>
<keyword evidence="2" id="KW-0813">Transport</keyword>
<evidence type="ECO:0000256" key="2">
    <source>
        <dbReference type="ARBA" id="ARBA00022448"/>
    </source>
</evidence>
<dbReference type="GO" id="GO:0016020">
    <property type="term" value="C:membrane"/>
    <property type="evidence" value="ECO:0007669"/>
    <property type="project" value="UniProtKB-SubCell"/>
</dbReference>
<comment type="subcellular location">
    <subcellularLocation>
        <location evidence="1">Membrane</location>
        <topology evidence="1">Multi-pass membrane protein</topology>
    </subcellularLocation>
</comment>
<proteinExistence type="evidence at transcript level"/>
<dbReference type="InterPro" id="IPR052983">
    <property type="entry name" value="MFS_Riboflavin_Transporter"/>
</dbReference>
<keyword evidence="4 6" id="KW-1133">Transmembrane helix</keyword>
<feature type="non-terminal residue" evidence="7">
    <location>
        <position position="1"/>
    </location>
</feature>
<dbReference type="AlphaFoldDB" id="A0A1E1XEJ8"/>
<evidence type="ECO:0000256" key="6">
    <source>
        <dbReference type="SAM" id="Phobius"/>
    </source>
</evidence>
<feature type="transmembrane region" description="Helical" evidence="6">
    <location>
        <begin position="7"/>
        <end position="28"/>
    </location>
</feature>
<dbReference type="PANTHER" id="PTHR43385:SF1">
    <property type="entry name" value="RIBOFLAVIN TRANSPORTER RIBJ"/>
    <property type="match status" value="1"/>
</dbReference>
<protein>
    <submittedName>
        <fullName evidence="7">Putative monocarboxylate transporter</fullName>
    </submittedName>
</protein>
<accession>A0A1E1XEJ8</accession>
<keyword evidence="5 6" id="KW-0472">Membrane</keyword>
<name>A0A1E1XEJ8_9ACAR</name>
<evidence type="ECO:0000256" key="1">
    <source>
        <dbReference type="ARBA" id="ARBA00004141"/>
    </source>
</evidence>
<dbReference type="InterPro" id="IPR036259">
    <property type="entry name" value="MFS_trans_sf"/>
</dbReference>
<evidence type="ECO:0000256" key="4">
    <source>
        <dbReference type="ARBA" id="ARBA00022989"/>
    </source>
</evidence>
<evidence type="ECO:0000256" key="3">
    <source>
        <dbReference type="ARBA" id="ARBA00022692"/>
    </source>
</evidence>
<organism evidence="7">
    <name type="scientific">Amblyomma aureolatum</name>
    <dbReference type="NCBI Taxonomy" id="187763"/>
    <lineage>
        <taxon>Eukaryota</taxon>
        <taxon>Metazoa</taxon>
        <taxon>Ecdysozoa</taxon>
        <taxon>Arthropoda</taxon>
        <taxon>Chelicerata</taxon>
        <taxon>Arachnida</taxon>
        <taxon>Acari</taxon>
        <taxon>Parasitiformes</taxon>
        <taxon>Ixodida</taxon>
        <taxon>Ixodoidea</taxon>
        <taxon>Ixodidae</taxon>
        <taxon>Amblyomminae</taxon>
        <taxon>Amblyomma</taxon>
    </lineage>
</organism>
<evidence type="ECO:0000313" key="7">
    <source>
        <dbReference type="EMBL" id="JAT97619.1"/>
    </source>
</evidence>
<dbReference type="PANTHER" id="PTHR43385">
    <property type="entry name" value="RIBOFLAVIN TRANSPORTER RIBJ"/>
    <property type="match status" value="1"/>
</dbReference>
<dbReference type="EMBL" id="GFAC01001569">
    <property type="protein sequence ID" value="JAT97619.1"/>
    <property type="molecule type" value="mRNA"/>
</dbReference>
<feature type="transmembrane region" description="Helical" evidence="6">
    <location>
        <begin position="137"/>
        <end position="157"/>
    </location>
</feature>
<sequence>LKHVLELFYTPVFYVLVIAVVVGDYTVGEFSTTIVDYGIDKGIPLDSAKHLVTFSSAGQLVGRVVVPVLADCVPSCRRPLYVLSFMCVFACMVAIPHISSFVAIFELATVTGIALGYILCIKYVLIAEFLGVQRTAASSGIVGVVMVPVSLVSPAVIGQFRDATGSYDGYYRMLGAMCLGAALLFGAYDVCCRRKAEPTGRGKDPNLEDNTF</sequence>
<reference evidence="7" key="1">
    <citation type="journal article" date="2017" name="Front. Cell. Infect. Microbiol.">
        <title>The Distinct Transcriptional Response of the Midgut of Amblyomma sculptum and Amblyomma aureolatum Ticks to Rickettsia rickettsii Correlates to Their Differences in Susceptibility to Infection.</title>
        <authorList>
            <person name="Martins L.A."/>
            <person name="Galletti M.F.B.M."/>
            <person name="Ribeiro J.M."/>
            <person name="Fujita A."/>
            <person name="Costa F.B."/>
            <person name="Labruna M.B."/>
            <person name="Daffre S."/>
            <person name="Fogaca A.C."/>
        </authorList>
    </citation>
    <scope>NUCLEOTIDE SEQUENCE</scope>
</reference>
<dbReference type="SUPFAM" id="SSF103473">
    <property type="entry name" value="MFS general substrate transporter"/>
    <property type="match status" value="1"/>
</dbReference>